<dbReference type="PANTHER" id="PTHR33653:SF1">
    <property type="entry name" value="RIBONUCLEASE VAPC2"/>
    <property type="match status" value="1"/>
</dbReference>
<accession>A0A7V4U1P8</accession>
<evidence type="ECO:0000256" key="5">
    <source>
        <dbReference type="ARBA" id="ARBA00022801"/>
    </source>
</evidence>
<dbReference type="GO" id="GO:0004518">
    <property type="term" value="F:nuclease activity"/>
    <property type="evidence" value="ECO:0007669"/>
    <property type="project" value="UniProtKB-KW"/>
</dbReference>
<evidence type="ECO:0000313" key="9">
    <source>
        <dbReference type="EMBL" id="HGY55314.1"/>
    </source>
</evidence>
<dbReference type="GO" id="GO:0046872">
    <property type="term" value="F:metal ion binding"/>
    <property type="evidence" value="ECO:0007669"/>
    <property type="project" value="UniProtKB-KW"/>
</dbReference>
<name>A0A7V4U1P8_CALAY</name>
<evidence type="ECO:0000256" key="7">
    <source>
        <dbReference type="ARBA" id="ARBA00038093"/>
    </source>
</evidence>
<comment type="similarity">
    <text evidence="7">Belongs to the PINc/VapC protein family.</text>
</comment>
<sequence length="123" mass="13885">MNLVDSSGWLEYFANGKNADFFAPIIEDTQNLVVSTINIYEVYKRILQQTSENKAIEAISAMRQAHTIDVSSGLALFAARLSQQLKLPMADSIILATARTMHCILWTQDSDFERIKGVKYIKK</sequence>
<dbReference type="Pfam" id="PF01850">
    <property type="entry name" value="PIN"/>
    <property type="match status" value="1"/>
</dbReference>
<dbReference type="SUPFAM" id="SSF88723">
    <property type="entry name" value="PIN domain-like"/>
    <property type="match status" value="1"/>
</dbReference>
<proteinExistence type="inferred from homology"/>
<keyword evidence="5" id="KW-0378">Hydrolase</keyword>
<dbReference type="InterPro" id="IPR050556">
    <property type="entry name" value="Type_II_TA_system_RNase"/>
</dbReference>
<keyword evidence="4" id="KW-0479">Metal-binding</keyword>
<gene>
    <name evidence="9" type="ORF">ENK44_06425</name>
</gene>
<comment type="cofactor">
    <cofactor evidence="1">
        <name>Mg(2+)</name>
        <dbReference type="ChEBI" id="CHEBI:18420"/>
    </cofactor>
</comment>
<evidence type="ECO:0000256" key="4">
    <source>
        <dbReference type="ARBA" id="ARBA00022723"/>
    </source>
</evidence>
<keyword evidence="3" id="KW-0540">Nuclease</keyword>
<dbReference type="Gene3D" id="3.40.50.1010">
    <property type="entry name" value="5'-nuclease"/>
    <property type="match status" value="1"/>
</dbReference>
<dbReference type="AlphaFoldDB" id="A0A7V4U1P8"/>
<dbReference type="InterPro" id="IPR029060">
    <property type="entry name" value="PIN-like_dom_sf"/>
</dbReference>
<evidence type="ECO:0000256" key="1">
    <source>
        <dbReference type="ARBA" id="ARBA00001946"/>
    </source>
</evidence>
<dbReference type="PANTHER" id="PTHR33653">
    <property type="entry name" value="RIBONUCLEASE VAPC2"/>
    <property type="match status" value="1"/>
</dbReference>
<evidence type="ECO:0000256" key="6">
    <source>
        <dbReference type="ARBA" id="ARBA00022842"/>
    </source>
</evidence>
<evidence type="ECO:0000256" key="3">
    <source>
        <dbReference type="ARBA" id="ARBA00022722"/>
    </source>
</evidence>
<dbReference type="Proteomes" id="UP000885779">
    <property type="component" value="Unassembled WGS sequence"/>
</dbReference>
<comment type="caution">
    <text evidence="9">The sequence shown here is derived from an EMBL/GenBank/DDBJ whole genome shotgun (WGS) entry which is preliminary data.</text>
</comment>
<dbReference type="GO" id="GO:0016787">
    <property type="term" value="F:hydrolase activity"/>
    <property type="evidence" value="ECO:0007669"/>
    <property type="project" value="UniProtKB-KW"/>
</dbReference>
<dbReference type="InterPro" id="IPR002716">
    <property type="entry name" value="PIN_dom"/>
</dbReference>
<evidence type="ECO:0000259" key="8">
    <source>
        <dbReference type="Pfam" id="PF01850"/>
    </source>
</evidence>
<dbReference type="CDD" id="cd18686">
    <property type="entry name" value="PIN_VapC-like"/>
    <property type="match status" value="1"/>
</dbReference>
<dbReference type="EMBL" id="DRQG01000061">
    <property type="protein sequence ID" value="HGY55314.1"/>
    <property type="molecule type" value="Genomic_DNA"/>
</dbReference>
<feature type="domain" description="PIN" evidence="8">
    <location>
        <begin position="3"/>
        <end position="116"/>
    </location>
</feature>
<reference evidence="9" key="1">
    <citation type="journal article" date="2020" name="mSystems">
        <title>Genome- and Community-Level Interaction Insights into Carbon Utilization and Element Cycling Functions of Hydrothermarchaeota in Hydrothermal Sediment.</title>
        <authorList>
            <person name="Zhou Z."/>
            <person name="Liu Y."/>
            <person name="Xu W."/>
            <person name="Pan J."/>
            <person name="Luo Z.H."/>
            <person name="Li M."/>
        </authorList>
    </citation>
    <scope>NUCLEOTIDE SEQUENCE [LARGE SCALE GENOMIC DNA]</scope>
    <source>
        <strain evidence="9">HyVt-577</strain>
    </source>
</reference>
<protein>
    <submittedName>
        <fullName evidence="9">Type II toxin-antitoxin system VapC family toxin</fullName>
    </submittedName>
</protein>
<evidence type="ECO:0000256" key="2">
    <source>
        <dbReference type="ARBA" id="ARBA00022649"/>
    </source>
</evidence>
<organism evidence="9">
    <name type="scientific">Caldithrix abyssi</name>
    <dbReference type="NCBI Taxonomy" id="187145"/>
    <lineage>
        <taxon>Bacteria</taxon>
        <taxon>Pseudomonadati</taxon>
        <taxon>Calditrichota</taxon>
        <taxon>Calditrichia</taxon>
        <taxon>Calditrichales</taxon>
        <taxon>Calditrichaceae</taxon>
        <taxon>Caldithrix</taxon>
    </lineage>
</organism>
<keyword evidence="2" id="KW-1277">Toxin-antitoxin system</keyword>
<keyword evidence="6" id="KW-0460">Magnesium</keyword>